<dbReference type="AlphaFoldDB" id="A0A0J9H2J2"/>
<evidence type="ECO:0000313" key="1">
    <source>
        <dbReference type="EMBL" id="KMW59888.1"/>
    </source>
</evidence>
<protein>
    <submittedName>
        <fullName evidence="1">Mobile element protein</fullName>
    </submittedName>
</protein>
<keyword evidence="2" id="KW-1185">Reference proteome</keyword>
<reference evidence="1 2" key="1">
    <citation type="submission" date="2015-06" db="EMBL/GenBank/DDBJ databases">
        <title>Draft genome sequence of an Alphaproteobacteria species associated to the Mediterranean sponge Oscarella lobularis.</title>
        <authorList>
            <person name="Jourda C."/>
            <person name="Santini S."/>
            <person name="Claverie J.-M."/>
        </authorList>
    </citation>
    <scope>NUCLEOTIDE SEQUENCE [LARGE SCALE GENOMIC DNA]</scope>
    <source>
        <strain evidence="1">IGS</strain>
    </source>
</reference>
<evidence type="ECO:0000313" key="2">
    <source>
        <dbReference type="Proteomes" id="UP000037178"/>
    </source>
</evidence>
<proteinExistence type="predicted"/>
<dbReference type="EMBL" id="LFTY01000001">
    <property type="protein sequence ID" value="KMW59888.1"/>
    <property type="molecule type" value="Genomic_DNA"/>
</dbReference>
<sequence>MLLPEYLGTMLVKTAQSEQSMLRIYLYGYLNQVQSSRRLNGNVVAIWN</sequence>
<gene>
    <name evidence="1" type="ORF">AIOL_000037</name>
</gene>
<dbReference type="Proteomes" id="UP000037178">
    <property type="component" value="Unassembled WGS sequence"/>
</dbReference>
<dbReference type="PATRIC" id="fig|1675527.3.peg.53"/>
<accession>A0A0J9H2J2</accession>
<comment type="caution">
    <text evidence="1">The sequence shown here is derived from an EMBL/GenBank/DDBJ whole genome shotgun (WGS) entry which is preliminary data.</text>
</comment>
<name>A0A0J9H2J2_9RHOB</name>
<organism evidence="1 2">
    <name type="scientific">Candidatus Rhodobacter oscarellae</name>
    <dbReference type="NCBI Taxonomy" id="1675527"/>
    <lineage>
        <taxon>Bacteria</taxon>
        <taxon>Pseudomonadati</taxon>
        <taxon>Pseudomonadota</taxon>
        <taxon>Alphaproteobacteria</taxon>
        <taxon>Rhodobacterales</taxon>
        <taxon>Rhodobacter group</taxon>
        <taxon>Rhodobacter</taxon>
    </lineage>
</organism>